<sequence length="141" mass="15958">MRCLGIPRGDGCVTSIVTLQDIVLEIALGSQDSRHETPGNQILLLLFTNEEYPVLQIYNVFHRHIPEGFVSSLVISLAFSPINRRFIYKIKAGSSKALAKSIPHFLYGSYIKNSCRIKVNPNDSRKFFFKKRVKMSKALKA</sequence>
<dbReference type="AlphaFoldDB" id="A0AAV4RAP5"/>
<reference evidence="1 2" key="1">
    <citation type="submission" date="2021-06" db="EMBL/GenBank/DDBJ databases">
        <title>Caerostris extrusa draft genome.</title>
        <authorList>
            <person name="Kono N."/>
            <person name="Arakawa K."/>
        </authorList>
    </citation>
    <scope>NUCLEOTIDE SEQUENCE [LARGE SCALE GENOMIC DNA]</scope>
</reference>
<organism evidence="1 2">
    <name type="scientific">Caerostris extrusa</name>
    <name type="common">Bark spider</name>
    <name type="synonym">Caerostris bankana</name>
    <dbReference type="NCBI Taxonomy" id="172846"/>
    <lineage>
        <taxon>Eukaryota</taxon>
        <taxon>Metazoa</taxon>
        <taxon>Ecdysozoa</taxon>
        <taxon>Arthropoda</taxon>
        <taxon>Chelicerata</taxon>
        <taxon>Arachnida</taxon>
        <taxon>Araneae</taxon>
        <taxon>Araneomorphae</taxon>
        <taxon>Entelegynae</taxon>
        <taxon>Araneoidea</taxon>
        <taxon>Araneidae</taxon>
        <taxon>Caerostris</taxon>
    </lineage>
</organism>
<protein>
    <submittedName>
        <fullName evidence="1">Uncharacterized protein</fullName>
    </submittedName>
</protein>
<dbReference type="EMBL" id="BPLR01007472">
    <property type="protein sequence ID" value="GIY17148.1"/>
    <property type="molecule type" value="Genomic_DNA"/>
</dbReference>
<dbReference type="Proteomes" id="UP001054945">
    <property type="component" value="Unassembled WGS sequence"/>
</dbReference>
<name>A0AAV4RAP5_CAEEX</name>
<evidence type="ECO:0000313" key="1">
    <source>
        <dbReference type="EMBL" id="GIY17148.1"/>
    </source>
</evidence>
<accession>A0AAV4RAP5</accession>
<comment type="caution">
    <text evidence="1">The sequence shown here is derived from an EMBL/GenBank/DDBJ whole genome shotgun (WGS) entry which is preliminary data.</text>
</comment>
<gene>
    <name evidence="1" type="ORF">CEXT_600741</name>
</gene>
<keyword evidence="2" id="KW-1185">Reference proteome</keyword>
<evidence type="ECO:0000313" key="2">
    <source>
        <dbReference type="Proteomes" id="UP001054945"/>
    </source>
</evidence>
<proteinExistence type="predicted"/>